<feature type="transmembrane region" description="Helical" evidence="1">
    <location>
        <begin position="95"/>
        <end position="116"/>
    </location>
</feature>
<dbReference type="Pfam" id="PF07995">
    <property type="entry name" value="GSDH"/>
    <property type="match status" value="1"/>
</dbReference>
<dbReference type="SUPFAM" id="SSF50952">
    <property type="entry name" value="Soluble quinoprotein glucose dehydrogenase"/>
    <property type="match status" value="1"/>
</dbReference>
<evidence type="ECO:0000256" key="1">
    <source>
        <dbReference type="SAM" id="Phobius"/>
    </source>
</evidence>
<dbReference type="PANTHER" id="PTHR19328:SF75">
    <property type="entry name" value="ALDOSE SUGAR DEHYDROGENASE YLII"/>
    <property type="match status" value="1"/>
</dbReference>
<dbReference type="Gene3D" id="2.120.10.30">
    <property type="entry name" value="TolB, C-terminal domain"/>
    <property type="match status" value="1"/>
</dbReference>
<dbReference type="RefSeq" id="WP_070966063.1">
    <property type="nucleotide sequence ID" value="NZ_CP017715.1"/>
</dbReference>
<feature type="transmembrane region" description="Helical" evidence="1">
    <location>
        <begin position="12"/>
        <end position="32"/>
    </location>
</feature>
<gene>
    <name evidence="3" type="ORF">BKP64_03435</name>
</gene>
<dbReference type="Proteomes" id="UP000177445">
    <property type="component" value="Chromosome"/>
</dbReference>
<feature type="transmembrane region" description="Helical" evidence="1">
    <location>
        <begin position="128"/>
        <end position="147"/>
    </location>
</feature>
<keyword evidence="1" id="KW-0812">Transmembrane</keyword>
<proteinExistence type="predicted"/>
<dbReference type="InterPro" id="IPR012938">
    <property type="entry name" value="Glc/Sorbosone_DH"/>
</dbReference>
<dbReference type="InterPro" id="IPR011042">
    <property type="entry name" value="6-blade_b-propeller_TolB-like"/>
</dbReference>
<protein>
    <submittedName>
        <fullName evidence="3">Glucose sorbosone dehydrogenase</fullName>
    </submittedName>
</protein>
<evidence type="ECO:0000313" key="3">
    <source>
        <dbReference type="EMBL" id="AOY87313.1"/>
    </source>
</evidence>
<dbReference type="KEGG" id="msq:BKP64_03435"/>
<keyword evidence="1" id="KW-1133">Transmembrane helix</keyword>
<name>A0A1D9GI78_9GAMM</name>
<feature type="transmembrane region" description="Helical" evidence="1">
    <location>
        <begin position="63"/>
        <end position="83"/>
    </location>
</feature>
<feature type="transmembrane region" description="Helical" evidence="1">
    <location>
        <begin position="154"/>
        <end position="176"/>
    </location>
</feature>
<sequence length="528" mass="56985">MTDGRRRKRIAAGFVVAVITGVILGSVVQTQFNLLALQELGVSIGIGVRLSATFQDLLHFAPLYAVMFGVSFLFSVLVAAALLRLLRLGVRAPFYALAAAVGLWVTFTSVNALAPMPTLIAATRTPDGLIAMLFTAALSGWLFAWLTASNRRSVGGYAMGPALVLLLSAGVIWPVAQARAESPGSYQVKVLAEGLEHPWSLAFLPDGGALVTERSGRLRLMSPEGRLEPQAIQGVPTVFSSGQAGLFDVMLSPQFAADSLVFLSYACGSATANHLCVARGKLNERELVGVTEIFRAQPAKRGNAHYGGRMAFLPDGSLVITLGDGFDYREQAQVLSNHLGSIVRLRPDGSVPQTNPFLDREEARPEIFSYGHRNVQGLIYDPVEDLLIAHEHGPRGGDEINIIEPGKNYGWPVITFGRDYTGALVSPFTESEGMEQPVLQWTPSIAPSGMTRYRGNLFPEWQGNLLVGALADRSVHRIELDGGQARDIETLFADLDERIRDVVTGPDGALYLLTDNLAGRILRVSPKP</sequence>
<keyword evidence="4" id="KW-1185">Reference proteome</keyword>
<dbReference type="InterPro" id="IPR011041">
    <property type="entry name" value="Quinoprot_gluc/sorb_DH_b-prop"/>
</dbReference>
<accession>A0A1D9GI78</accession>
<keyword evidence="1" id="KW-0472">Membrane</keyword>
<dbReference type="STRING" id="1874317.BKP64_03435"/>
<dbReference type="OrthoDB" id="9770043at2"/>
<dbReference type="EMBL" id="CP017715">
    <property type="protein sequence ID" value="AOY87313.1"/>
    <property type="molecule type" value="Genomic_DNA"/>
</dbReference>
<dbReference type="PANTHER" id="PTHR19328">
    <property type="entry name" value="HEDGEHOG-INTERACTING PROTEIN"/>
    <property type="match status" value="1"/>
</dbReference>
<organism evidence="3 4">
    <name type="scientific">Marinobacter salinus</name>
    <dbReference type="NCBI Taxonomy" id="1874317"/>
    <lineage>
        <taxon>Bacteria</taxon>
        <taxon>Pseudomonadati</taxon>
        <taxon>Pseudomonadota</taxon>
        <taxon>Gammaproteobacteria</taxon>
        <taxon>Pseudomonadales</taxon>
        <taxon>Marinobacteraceae</taxon>
        <taxon>Marinobacter</taxon>
    </lineage>
</organism>
<reference evidence="3 4" key="1">
    <citation type="submission" date="2016-10" db="EMBL/GenBank/DDBJ databases">
        <title>Marinobacter salinus sp. nov., a moderately halophilic bacterium isolated from a tidal flat environment.</title>
        <authorList>
            <person name="Park S.-J."/>
        </authorList>
    </citation>
    <scope>NUCLEOTIDE SEQUENCE [LARGE SCALE GENOMIC DNA]</scope>
    <source>
        <strain evidence="3 4">Hb8</strain>
    </source>
</reference>
<evidence type="ECO:0000259" key="2">
    <source>
        <dbReference type="Pfam" id="PF07995"/>
    </source>
</evidence>
<evidence type="ECO:0000313" key="4">
    <source>
        <dbReference type="Proteomes" id="UP000177445"/>
    </source>
</evidence>
<feature type="domain" description="Glucose/Sorbosone dehydrogenase" evidence="2">
    <location>
        <begin position="195"/>
        <end position="523"/>
    </location>
</feature>
<dbReference type="AlphaFoldDB" id="A0A1D9GI78"/>